<dbReference type="PROSITE" id="PS51144">
    <property type="entry name" value="ALPHA_CA_2"/>
    <property type="match status" value="1"/>
</dbReference>
<proteinExistence type="predicted"/>
<dbReference type="Proteomes" id="UP000663829">
    <property type="component" value="Unassembled WGS sequence"/>
</dbReference>
<evidence type="ECO:0000313" key="2">
    <source>
        <dbReference type="EMBL" id="CAF1525699.1"/>
    </source>
</evidence>
<gene>
    <name evidence="2" type="ORF">GPM918_LOCUS37766</name>
    <name evidence="3" type="ORF">SRO942_LOCUS38543</name>
</gene>
<dbReference type="Proteomes" id="UP000681722">
    <property type="component" value="Unassembled WGS sequence"/>
</dbReference>
<evidence type="ECO:0000259" key="1">
    <source>
        <dbReference type="PROSITE" id="PS51144"/>
    </source>
</evidence>
<organism evidence="2 4">
    <name type="scientific">Didymodactylos carnosus</name>
    <dbReference type="NCBI Taxonomy" id="1234261"/>
    <lineage>
        <taxon>Eukaryota</taxon>
        <taxon>Metazoa</taxon>
        <taxon>Spiralia</taxon>
        <taxon>Gnathifera</taxon>
        <taxon>Rotifera</taxon>
        <taxon>Eurotatoria</taxon>
        <taxon>Bdelloidea</taxon>
        <taxon>Philodinida</taxon>
        <taxon>Philodinidae</taxon>
        <taxon>Didymodactylos</taxon>
    </lineage>
</organism>
<keyword evidence="4" id="KW-1185">Reference proteome</keyword>
<sequence>MKTTPHHLHSTGVMVLSAHRSDWNYVDFGPELWLQRYPNYAGQQQLPINIVTPCTIYREFPPFNFRILHYEIMDVQL</sequence>
<dbReference type="InterPro" id="IPR036398">
    <property type="entry name" value="CA_dom_sf"/>
</dbReference>
<protein>
    <recommendedName>
        <fullName evidence="1">Alpha-carbonic anhydrase domain-containing protein</fullName>
    </recommendedName>
</protein>
<reference evidence="2" key="1">
    <citation type="submission" date="2021-02" db="EMBL/GenBank/DDBJ databases">
        <authorList>
            <person name="Nowell W R."/>
        </authorList>
    </citation>
    <scope>NUCLEOTIDE SEQUENCE</scope>
</reference>
<dbReference type="InterPro" id="IPR001148">
    <property type="entry name" value="CA_dom"/>
</dbReference>
<dbReference type="SUPFAM" id="SSF51069">
    <property type="entry name" value="Carbonic anhydrase"/>
    <property type="match status" value="1"/>
</dbReference>
<dbReference type="EMBL" id="CAJNOQ010024273">
    <property type="protein sequence ID" value="CAF1525699.1"/>
    <property type="molecule type" value="Genomic_DNA"/>
</dbReference>
<comment type="caution">
    <text evidence="2">The sequence shown here is derived from an EMBL/GenBank/DDBJ whole genome shotgun (WGS) entry which is preliminary data.</text>
</comment>
<dbReference type="AlphaFoldDB" id="A0A815UUT2"/>
<evidence type="ECO:0000313" key="4">
    <source>
        <dbReference type="Proteomes" id="UP000663829"/>
    </source>
</evidence>
<evidence type="ECO:0000313" key="3">
    <source>
        <dbReference type="EMBL" id="CAF4384647.1"/>
    </source>
</evidence>
<name>A0A815UUT2_9BILA</name>
<dbReference type="EMBL" id="CAJOBC010089836">
    <property type="protein sequence ID" value="CAF4384647.1"/>
    <property type="molecule type" value="Genomic_DNA"/>
</dbReference>
<dbReference type="OrthoDB" id="429145at2759"/>
<accession>A0A815UUT2</accession>
<feature type="domain" description="Alpha-carbonic anhydrase" evidence="1">
    <location>
        <begin position="21"/>
        <end position="77"/>
    </location>
</feature>